<reference evidence="4 5" key="1">
    <citation type="submission" date="2014-05" db="EMBL/GenBank/DDBJ databases">
        <title>Complete genome sequence of Corynebacterium marinum DSM 44953.</title>
        <authorList>
            <person name="Schaffert L."/>
            <person name="Albersmeier A."/>
            <person name="Kalinowski J."/>
            <person name="Ruckert C."/>
        </authorList>
    </citation>
    <scope>NUCLEOTIDE SEQUENCE [LARGE SCALE GENOMIC DNA]</scope>
    <source>
        <strain evidence="4 5">DSM 44953</strain>
    </source>
</reference>
<keyword evidence="1" id="KW-0378">Hydrolase</keyword>
<organism evidence="4 5">
    <name type="scientific">Corynebacterium marinum DSM 44953</name>
    <dbReference type="NCBI Taxonomy" id="1224162"/>
    <lineage>
        <taxon>Bacteria</taxon>
        <taxon>Bacillati</taxon>
        <taxon>Actinomycetota</taxon>
        <taxon>Actinomycetes</taxon>
        <taxon>Mycobacteriales</taxon>
        <taxon>Corynebacteriaceae</taxon>
        <taxon>Corynebacterium</taxon>
    </lineage>
</organism>
<dbReference type="PROSITE" id="PS51192">
    <property type="entry name" value="HELICASE_ATP_BIND_1"/>
    <property type="match status" value="1"/>
</dbReference>
<dbReference type="HOGENOM" id="CLU_000315_17_4_11"/>
<dbReference type="GO" id="GO:0016787">
    <property type="term" value="F:hydrolase activity"/>
    <property type="evidence" value="ECO:0007669"/>
    <property type="project" value="UniProtKB-KW"/>
</dbReference>
<dbReference type="EMBL" id="CP007790">
    <property type="protein sequence ID" value="AJK68977.1"/>
    <property type="molecule type" value="Genomic_DNA"/>
</dbReference>
<evidence type="ECO:0000259" key="2">
    <source>
        <dbReference type="PROSITE" id="PS51192"/>
    </source>
</evidence>
<dbReference type="AlphaFoldDB" id="A0A0B6TG77"/>
<dbReference type="Gene3D" id="3.40.50.300">
    <property type="entry name" value="P-loop containing nucleotide triphosphate hydrolases"/>
    <property type="match status" value="1"/>
</dbReference>
<evidence type="ECO:0000313" key="4">
    <source>
        <dbReference type="EMBL" id="AJK68977.1"/>
    </source>
</evidence>
<proteinExistence type="predicted"/>
<feature type="domain" description="Helicase ATP-binding" evidence="2">
    <location>
        <begin position="463"/>
        <end position="619"/>
    </location>
</feature>
<dbReference type="KEGG" id="cmq:B840_06860"/>
<dbReference type="InterPro" id="IPR038718">
    <property type="entry name" value="SNF2-like_sf"/>
</dbReference>
<dbReference type="InterPro" id="IPR014001">
    <property type="entry name" value="Helicase_ATP-bd"/>
</dbReference>
<dbReference type="PROSITE" id="PS51194">
    <property type="entry name" value="HELICASE_CTER"/>
    <property type="match status" value="1"/>
</dbReference>
<evidence type="ECO:0000259" key="3">
    <source>
        <dbReference type="PROSITE" id="PS51194"/>
    </source>
</evidence>
<dbReference type="Pfam" id="PF00271">
    <property type="entry name" value="Helicase_C"/>
    <property type="match status" value="1"/>
</dbReference>
<dbReference type="SUPFAM" id="SSF52540">
    <property type="entry name" value="P-loop containing nucleoside triphosphate hydrolases"/>
    <property type="match status" value="2"/>
</dbReference>
<name>A0A0B6TG77_9CORY</name>
<evidence type="ECO:0000256" key="1">
    <source>
        <dbReference type="ARBA" id="ARBA00022801"/>
    </source>
</evidence>
<dbReference type="GO" id="GO:0005524">
    <property type="term" value="F:ATP binding"/>
    <property type="evidence" value="ECO:0007669"/>
    <property type="project" value="InterPro"/>
</dbReference>
<sequence>MTGMAEFNRETLTALLSEADGVLDRARRASLLLDAAVPLPGIRATVELPGSGGWLIPPGAVAWPEQLYALAELDRLPGTRERFRSQIAAAAVLASLREKAKGAAPGFFGRLFGGAGLEDSRRAAQELQARLADPAFGALDREVGGHLAAVEEAARHQGRGVQLHPGSHGTPGHLTAAAREAFGRAVGHPALIFTQYDAARQASVLARARALAQDPNSEPALRGRAEHLLSSLTAERAGILLRQLPVDALRTATNERLRFTGLESVGVNTVADVLEAPLGRLTQVHGIGGQTARRLKAAAETLRREAVVTHTTGIGDTPTTAAAGLVRVLAHFDQINNLDEAQRARRRRILDYAGRVPAGGGLWDAALTPDAAGWEQFSDDIAWADAHREILEPADPVRVGEETWADYLARPAHYQALLATLLDLEFEGGDDLAADVLERIRSLRLDRTHLTDLQLRGYQSFGARFTLVQEKVVLGDDMGLGKTVQALAVAAHLAAQGQRRTLVVCPASVITNWVRESRRFTDLPVYRAHGAGREEAVAAWADTGGICAITYDGARTTSLPAPDLVVVDEAHMVKNPAAARTRAVRELIDAASHALLLTGTPLENRVDEFATLVSFVAPDLVSAGMSSMSAADFRVRIAPAYLRRNQTDVLDELPEKLEQLDWIDLTPADEAHYADTVRRGSFMAMRRAAMTTPDAVPAKLERIREIVGEAEEAGRRVIIFTYFLDVLDVLEADLGHRVVGRLSGAVPPATRQSLIDALGSAPGGSVLLAQITAAGTGLNIQSASVVILVEPQVKPSIEAQAIARAHRMGQTSSVMVHRLIGDDTVDERMLEMLAGKAQLFDAYARPSESAAVHDAVDVTEGQLAEMIIAAERERLGYVS</sequence>
<dbReference type="InterPro" id="IPR001650">
    <property type="entry name" value="Helicase_C-like"/>
</dbReference>
<dbReference type="InterPro" id="IPR027417">
    <property type="entry name" value="P-loop_NTPase"/>
</dbReference>
<dbReference type="InterPro" id="IPR000330">
    <property type="entry name" value="SNF2_N"/>
</dbReference>
<evidence type="ECO:0000313" key="5">
    <source>
        <dbReference type="Proteomes" id="UP000031928"/>
    </source>
</evidence>
<dbReference type="STRING" id="1224162.B840_06860"/>
<dbReference type="Pfam" id="PF00176">
    <property type="entry name" value="SNF2-rel_dom"/>
    <property type="match status" value="1"/>
</dbReference>
<dbReference type="CDD" id="cd18793">
    <property type="entry name" value="SF2_C_SNF"/>
    <property type="match status" value="1"/>
</dbReference>
<dbReference type="Gene3D" id="1.10.150.20">
    <property type="entry name" value="5' to 3' exonuclease, C-terminal subdomain"/>
    <property type="match status" value="1"/>
</dbReference>
<dbReference type="PANTHER" id="PTHR10799">
    <property type="entry name" value="SNF2/RAD54 HELICASE FAMILY"/>
    <property type="match status" value="1"/>
</dbReference>
<dbReference type="Proteomes" id="UP000031928">
    <property type="component" value="Chromosome"/>
</dbReference>
<dbReference type="InterPro" id="IPR049730">
    <property type="entry name" value="SNF2/RAD54-like_C"/>
</dbReference>
<protein>
    <submittedName>
        <fullName evidence="4">Uncharacterized protein</fullName>
    </submittedName>
</protein>
<feature type="domain" description="Helicase C-terminal" evidence="3">
    <location>
        <begin position="702"/>
        <end position="853"/>
    </location>
</feature>
<dbReference type="Gene3D" id="3.40.50.10810">
    <property type="entry name" value="Tandem AAA-ATPase domain"/>
    <property type="match status" value="1"/>
</dbReference>
<dbReference type="SMART" id="SM00490">
    <property type="entry name" value="HELICc"/>
    <property type="match status" value="1"/>
</dbReference>
<keyword evidence="5" id="KW-1185">Reference proteome</keyword>
<accession>A0A0B6TG77</accession>
<gene>
    <name evidence="4" type="ORF">B840_06860</name>
</gene>
<dbReference type="CDD" id="cd17919">
    <property type="entry name" value="DEXHc_Snf"/>
    <property type="match status" value="1"/>
</dbReference>
<dbReference type="SMART" id="SM00487">
    <property type="entry name" value="DEXDc"/>
    <property type="match status" value="1"/>
</dbReference>